<feature type="transmembrane region" description="Helical" evidence="7">
    <location>
        <begin position="118"/>
        <end position="137"/>
    </location>
</feature>
<keyword evidence="10" id="KW-1185">Reference proteome</keyword>
<name>A0A0K3CKK9_RHOTO</name>
<proteinExistence type="predicted"/>
<sequence length="569" mass="61231">MAPSDDERSPLLQSRPSEEPEDPTKLPKGRRNAILVAVWLGVFLGALDGTIARASTTSSLTIKLTVFRPQVATLISDVSSSFKKSNQAGLLGTSYLLSTATFTPLYGRLADIIGRRAALLIALALFTSGTALCGFAPSMVSLLIGRLIAGMGGGGLMAVSSIVASDLIPLKQRALFQGLANLFFGAGSGLGGPLGGFISDRYGWRTAFIGQLPVLLLATFLVFRNLRYRIPGQGKSKREMARRIDYLGSLTLVISLGSLLFALSFKNDRSLPWSSPFVWAPLIAFVVATIAFVLVEAYYSPEPVMPLRLLKDRNGLFVALANFTVSFVSFSILYFYPQFFEIVKQKSASEAGAHLLPNSIALSAGSLFAGFVIRKTGRYYWLIAITSAFPIFALTSFVFLDEKSGWFLSWLSILPSGFGFASVITAGLIALIASVDRSDMATATGLTYLFRYVGQVVGVACSASMLQAVLTSELKHRITGPGAAKTIDQIRHVATSIPSLPPAIQQAARDSYRYALRAVFLLNLGVAVACFLTTLPIREYPLPGSFEEEEQHRRQRNSGTSTPSGAAQA</sequence>
<evidence type="ECO:0000256" key="1">
    <source>
        <dbReference type="ARBA" id="ARBA00004127"/>
    </source>
</evidence>
<evidence type="ECO:0000256" key="5">
    <source>
        <dbReference type="ARBA" id="ARBA00023136"/>
    </source>
</evidence>
<feature type="transmembrane region" description="Helical" evidence="7">
    <location>
        <begin position="277"/>
        <end position="295"/>
    </location>
</feature>
<dbReference type="GO" id="GO:0000329">
    <property type="term" value="C:fungal-type vacuole membrane"/>
    <property type="evidence" value="ECO:0007669"/>
    <property type="project" value="TreeGrafter"/>
</dbReference>
<dbReference type="EMBL" id="CWKI01000012">
    <property type="protein sequence ID" value="CTR10199.1"/>
    <property type="molecule type" value="Genomic_DNA"/>
</dbReference>
<feature type="compositionally biased region" description="Basic and acidic residues" evidence="6">
    <location>
        <begin position="16"/>
        <end position="25"/>
    </location>
</feature>
<dbReference type="GO" id="GO:0005886">
    <property type="term" value="C:plasma membrane"/>
    <property type="evidence" value="ECO:0007669"/>
    <property type="project" value="TreeGrafter"/>
</dbReference>
<feature type="transmembrane region" description="Helical" evidence="7">
    <location>
        <begin position="380"/>
        <end position="400"/>
    </location>
</feature>
<feature type="transmembrane region" description="Helical" evidence="7">
    <location>
        <begin position="244"/>
        <end position="265"/>
    </location>
</feature>
<evidence type="ECO:0000256" key="3">
    <source>
        <dbReference type="ARBA" id="ARBA00022692"/>
    </source>
</evidence>
<feature type="transmembrane region" description="Helical" evidence="7">
    <location>
        <begin position="316"/>
        <end position="336"/>
    </location>
</feature>
<comment type="subcellular location">
    <subcellularLocation>
        <location evidence="1">Endomembrane system</location>
        <topology evidence="1">Multi-pass membrane protein</topology>
    </subcellularLocation>
</comment>
<evidence type="ECO:0000313" key="10">
    <source>
        <dbReference type="Proteomes" id="UP000199069"/>
    </source>
</evidence>
<dbReference type="PANTHER" id="PTHR23501:SF191">
    <property type="entry name" value="VACUOLAR BASIC AMINO ACID TRANSPORTER 4"/>
    <property type="match status" value="1"/>
</dbReference>
<dbReference type="GO" id="GO:0015174">
    <property type="term" value="F:basic amino acid transmembrane transporter activity"/>
    <property type="evidence" value="ECO:0007669"/>
    <property type="project" value="TreeGrafter"/>
</dbReference>
<gene>
    <name evidence="9" type="primary">FGENESH: predicted gene_12.220</name>
    <name evidence="9" type="ORF">BN2166_0060600</name>
</gene>
<feature type="compositionally biased region" description="Polar residues" evidence="6">
    <location>
        <begin position="557"/>
        <end position="569"/>
    </location>
</feature>
<evidence type="ECO:0000313" key="9">
    <source>
        <dbReference type="EMBL" id="CTR10199.1"/>
    </source>
</evidence>
<organism evidence="9 10">
    <name type="scientific">Rhodotorula toruloides</name>
    <name type="common">Yeast</name>
    <name type="synonym">Rhodosporidium toruloides</name>
    <dbReference type="NCBI Taxonomy" id="5286"/>
    <lineage>
        <taxon>Eukaryota</taxon>
        <taxon>Fungi</taxon>
        <taxon>Dikarya</taxon>
        <taxon>Basidiomycota</taxon>
        <taxon>Pucciniomycotina</taxon>
        <taxon>Microbotryomycetes</taxon>
        <taxon>Sporidiobolales</taxon>
        <taxon>Sporidiobolaceae</taxon>
        <taxon>Rhodotorula</taxon>
    </lineage>
</organism>
<feature type="transmembrane region" description="Helical" evidence="7">
    <location>
        <begin position="356"/>
        <end position="373"/>
    </location>
</feature>
<keyword evidence="4 7" id="KW-1133">Transmembrane helix</keyword>
<keyword evidence="2" id="KW-0813">Transport</keyword>
<dbReference type="Gene3D" id="1.20.1720.10">
    <property type="entry name" value="Multidrug resistance protein D"/>
    <property type="match status" value="1"/>
</dbReference>
<feature type="transmembrane region" description="Helical" evidence="7">
    <location>
        <begin position="514"/>
        <end position="537"/>
    </location>
</feature>
<dbReference type="Proteomes" id="UP000199069">
    <property type="component" value="Unassembled WGS sequence"/>
</dbReference>
<feature type="transmembrane region" description="Helical" evidence="7">
    <location>
        <begin position="179"/>
        <end position="198"/>
    </location>
</feature>
<dbReference type="PROSITE" id="PS50850">
    <property type="entry name" value="MFS"/>
    <property type="match status" value="1"/>
</dbReference>
<dbReference type="InterPro" id="IPR011701">
    <property type="entry name" value="MFS"/>
</dbReference>
<evidence type="ECO:0000256" key="4">
    <source>
        <dbReference type="ARBA" id="ARBA00022989"/>
    </source>
</evidence>
<dbReference type="Gene3D" id="1.20.1250.20">
    <property type="entry name" value="MFS general substrate transporter like domains"/>
    <property type="match status" value="1"/>
</dbReference>
<evidence type="ECO:0000256" key="2">
    <source>
        <dbReference type="ARBA" id="ARBA00022448"/>
    </source>
</evidence>
<accession>A0A0K3CKK9</accession>
<feature type="domain" description="Major facilitator superfamily (MFS) profile" evidence="8">
    <location>
        <begin position="34"/>
        <end position="542"/>
    </location>
</feature>
<reference evidence="9 10" key="1">
    <citation type="submission" date="2015-07" db="EMBL/GenBank/DDBJ databases">
        <authorList>
            <person name="Cajimat M.N.B."/>
            <person name="Milazzo M.L."/>
            <person name="Fulhorst C.F."/>
        </authorList>
    </citation>
    <scope>NUCLEOTIDE SEQUENCE [LARGE SCALE GENOMIC DNA]</scope>
    <source>
        <strain evidence="9">Single colony</strain>
    </source>
</reference>
<dbReference type="Pfam" id="PF07690">
    <property type="entry name" value="MFS_1"/>
    <property type="match status" value="1"/>
</dbReference>
<feature type="transmembrane region" description="Helical" evidence="7">
    <location>
        <begin position="88"/>
        <end position="106"/>
    </location>
</feature>
<dbReference type="STRING" id="5286.A0A0K3CKK9"/>
<feature type="region of interest" description="Disordered" evidence="6">
    <location>
        <begin position="1"/>
        <end position="27"/>
    </location>
</feature>
<evidence type="ECO:0000259" key="8">
    <source>
        <dbReference type="PROSITE" id="PS50850"/>
    </source>
</evidence>
<protein>
    <submittedName>
        <fullName evidence="9">BY PROTMAP: gi|472586234|gb|EMS23762.1| vacuolar amino acid permease [Rhodosporidium toruloides NP11] gi|647397680|emb|CDR40916.1| RHTO0S05e08790g1_1 [Rhodosporidium toruloides]</fullName>
    </submittedName>
</protein>
<dbReference type="AlphaFoldDB" id="A0A0K3CKK9"/>
<feature type="transmembrane region" description="Helical" evidence="7">
    <location>
        <begin position="406"/>
        <end position="433"/>
    </location>
</feature>
<feature type="transmembrane region" description="Helical" evidence="7">
    <location>
        <begin position="204"/>
        <end position="223"/>
    </location>
</feature>
<dbReference type="GO" id="GO:0012505">
    <property type="term" value="C:endomembrane system"/>
    <property type="evidence" value="ECO:0007669"/>
    <property type="project" value="UniProtKB-SubCell"/>
</dbReference>
<dbReference type="InterPro" id="IPR036259">
    <property type="entry name" value="MFS_trans_sf"/>
</dbReference>
<feature type="region of interest" description="Disordered" evidence="6">
    <location>
        <begin position="546"/>
        <end position="569"/>
    </location>
</feature>
<dbReference type="InterPro" id="IPR020846">
    <property type="entry name" value="MFS_dom"/>
</dbReference>
<dbReference type="SUPFAM" id="SSF103473">
    <property type="entry name" value="MFS general substrate transporter"/>
    <property type="match status" value="1"/>
</dbReference>
<feature type="transmembrane region" description="Helical" evidence="7">
    <location>
        <begin position="143"/>
        <end position="167"/>
    </location>
</feature>
<keyword evidence="3 7" id="KW-0812">Transmembrane</keyword>
<dbReference type="OMA" id="AFSMLYN"/>
<dbReference type="PANTHER" id="PTHR23501">
    <property type="entry name" value="MAJOR FACILITATOR SUPERFAMILY"/>
    <property type="match status" value="1"/>
</dbReference>
<evidence type="ECO:0000256" key="7">
    <source>
        <dbReference type="SAM" id="Phobius"/>
    </source>
</evidence>
<keyword evidence="5 7" id="KW-0472">Membrane</keyword>
<feature type="transmembrane region" description="Helical" evidence="7">
    <location>
        <begin position="33"/>
        <end position="52"/>
    </location>
</feature>
<evidence type="ECO:0000256" key="6">
    <source>
        <dbReference type="SAM" id="MobiDB-lite"/>
    </source>
</evidence>